<keyword evidence="2" id="KW-1185">Reference proteome</keyword>
<dbReference type="AlphaFoldDB" id="C9KNF7"/>
<protein>
    <submittedName>
        <fullName evidence="1">Uncharacterized protein</fullName>
    </submittedName>
</protein>
<evidence type="ECO:0000313" key="1">
    <source>
        <dbReference type="EMBL" id="EEX68581.1"/>
    </source>
</evidence>
<comment type="caution">
    <text evidence="1">The sequence shown here is derived from an EMBL/GenBank/DDBJ whole genome shotgun (WGS) entry which is preliminary data.</text>
</comment>
<evidence type="ECO:0000313" key="2">
    <source>
        <dbReference type="Proteomes" id="UP000003671"/>
    </source>
</evidence>
<dbReference type="GeneID" id="93482541"/>
<dbReference type="Proteomes" id="UP000003671">
    <property type="component" value="Unassembled WGS sequence"/>
</dbReference>
<dbReference type="EMBL" id="ABWK02000017">
    <property type="protein sequence ID" value="EEX68581.1"/>
    <property type="molecule type" value="Genomic_DNA"/>
</dbReference>
<dbReference type="eggNOG" id="ENOG5033EEK">
    <property type="taxonomic scope" value="Bacteria"/>
</dbReference>
<reference evidence="1" key="1">
    <citation type="submission" date="2009-09" db="EMBL/GenBank/DDBJ databases">
        <authorList>
            <person name="Weinstock G."/>
            <person name="Sodergren E."/>
            <person name="Clifton S."/>
            <person name="Fulton L."/>
            <person name="Fulton B."/>
            <person name="Courtney L."/>
            <person name="Fronick C."/>
            <person name="Harrison M."/>
            <person name="Strong C."/>
            <person name="Farmer C."/>
            <person name="Delahaunty K."/>
            <person name="Markovic C."/>
            <person name="Hall O."/>
            <person name="Minx P."/>
            <person name="Tomlinson C."/>
            <person name="Mitreva M."/>
            <person name="Nelson J."/>
            <person name="Hou S."/>
            <person name="Wollam A."/>
            <person name="Pepin K.H."/>
            <person name="Johnson M."/>
            <person name="Bhonagiri V."/>
            <person name="Nash W.E."/>
            <person name="Warren W."/>
            <person name="Chinwalla A."/>
            <person name="Mardis E.R."/>
            <person name="Wilson R.K."/>
        </authorList>
    </citation>
    <scope>NUCLEOTIDE SEQUENCE [LARGE SCALE GENOMIC DNA]</scope>
    <source>
        <strain evidence="1">DSM 20544</strain>
    </source>
</reference>
<organism evidence="1 2">
    <name type="scientific">Mitsuokella multacida DSM 20544</name>
    <dbReference type="NCBI Taxonomy" id="500635"/>
    <lineage>
        <taxon>Bacteria</taxon>
        <taxon>Bacillati</taxon>
        <taxon>Bacillota</taxon>
        <taxon>Negativicutes</taxon>
        <taxon>Selenomonadales</taxon>
        <taxon>Selenomonadaceae</taxon>
        <taxon>Mitsuokella</taxon>
    </lineage>
</organism>
<accession>C9KNF7</accession>
<proteinExistence type="predicted"/>
<sequence>MTIKDFFFHGTNKDNKGAGAKTQKKSIKPTVAEFEKLGKNPSPQAVMKLFSRSYRILNDVELQNADYSPMLLAQFDDGAATPDELPGAAGEFGRCADNPIPVNGPTGQVTYLSRLLTDDTGSRMAFHRLGSTRSSVLDAMVDIFELVSVDGTRYDRLYLDMYHLGQSQKAPQGYHLMDQLTGITGTSIGLSRDFPLHIEQDAFEYGCSVFGAPVVSAVLKDMDFVAARKLVEAQQK</sequence>
<dbReference type="HOGENOM" id="CLU_1174348_0_0_9"/>
<dbReference type="PATRIC" id="fig|500635.8.peg.1361"/>
<gene>
    <name evidence="1" type="ORF">MITSMUL_04645</name>
</gene>
<dbReference type="RefSeq" id="WP_005841408.1">
    <property type="nucleotide sequence ID" value="NZ_GG697142.2"/>
</dbReference>
<name>C9KNF7_9FIRM</name>